<sequence length="83" mass="9626">MSARLEQRLAALERHHQPTTTSHDDWLRTLSVEDLRFLRDIAHRQGEQPKGSGLVAMDQAERARWLALEQDHAQFVARQEGRV</sequence>
<organism evidence="2 3">
    <name type="scientific">Allochromatium humboldtianum</name>
    <dbReference type="NCBI Taxonomy" id="504901"/>
    <lineage>
        <taxon>Bacteria</taxon>
        <taxon>Pseudomonadati</taxon>
        <taxon>Pseudomonadota</taxon>
        <taxon>Gammaproteobacteria</taxon>
        <taxon>Chromatiales</taxon>
        <taxon>Chromatiaceae</taxon>
        <taxon>Allochromatium</taxon>
    </lineage>
</organism>
<evidence type="ECO:0000256" key="1">
    <source>
        <dbReference type="SAM" id="MobiDB-lite"/>
    </source>
</evidence>
<evidence type="ECO:0000313" key="2">
    <source>
        <dbReference type="EMBL" id="NVZ11359.1"/>
    </source>
</evidence>
<gene>
    <name evidence="2" type="ORF">HW932_19090</name>
</gene>
<comment type="caution">
    <text evidence="2">The sequence shown here is derived from an EMBL/GenBank/DDBJ whole genome shotgun (WGS) entry which is preliminary data.</text>
</comment>
<proteinExistence type="predicted"/>
<name>A0A850R9F4_9GAMM</name>
<keyword evidence="3" id="KW-1185">Reference proteome</keyword>
<feature type="region of interest" description="Disordered" evidence="1">
    <location>
        <begin position="1"/>
        <end position="23"/>
    </location>
</feature>
<protein>
    <submittedName>
        <fullName evidence="2">Uncharacterized protein</fullName>
    </submittedName>
</protein>
<accession>A0A850R9F4</accession>
<reference evidence="2 3" key="1">
    <citation type="submission" date="2020-06" db="EMBL/GenBank/DDBJ databases">
        <title>Whole-genome sequence of Allochromatium humboldtianum DSM 21881, type strain.</title>
        <authorList>
            <person name="Kyndt J.A."/>
            <person name="Meyer T.E."/>
        </authorList>
    </citation>
    <scope>NUCLEOTIDE SEQUENCE [LARGE SCALE GENOMIC DNA]</scope>
    <source>
        <strain evidence="2 3">DSM 21881</strain>
    </source>
</reference>
<dbReference type="Proteomes" id="UP000592294">
    <property type="component" value="Unassembled WGS sequence"/>
</dbReference>
<dbReference type="EMBL" id="JABZEO010000020">
    <property type="protein sequence ID" value="NVZ11359.1"/>
    <property type="molecule type" value="Genomic_DNA"/>
</dbReference>
<evidence type="ECO:0000313" key="3">
    <source>
        <dbReference type="Proteomes" id="UP000592294"/>
    </source>
</evidence>
<dbReference type="RefSeq" id="WP_176978060.1">
    <property type="nucleotide sequence ID" value="NZ_JABZEO010000020.1"/>
</dbReference>
<dbReference type="AlphaFoldDB" id="A0A850R9F4"/>